<dbReference type="OrthoDB" id="5124723at2"/>
<feature type="transmembrane region" description="Helical" evidence="1">
    <location>
        <begin position="7"/>
        <end position="28"/>
    </location>
</feature>
<dbReference type="RefSeq" id="WP_086991278.1">
    <property type="nucleotide sequence ID" value="NZ_FUHU01000020.1"/>
</dbReference>
<protein>
    <submittedName>
        <fullName evidence="2">Uncharacterized protein</fullName>
    </submittedName>
</protein>
<dbReference type="GeneID" id="303172409"/>
<keyword evidence="1" id="KW-1133">Transmembrane helix</keyword>
<keyword evidence="3" id="KW-1185">Reference proteome</keyword>
<sequence length="70" mass="6962">MGRFFTSGLLAGVVAAVIWMAAGLWVGLPPDAVGMWALVFLVGTALLTILGATLGSRAGDAVSARTTAGS</sequence>
<name>A0A1R4FED4_9MICO</name>
<dbReference type="EMBL" id="FUHU01000020">
    <property type="protein sequence ID" value="SJM54268.1"/>
    <property type="molecule type" value="Genomic_DNA"/>
</dbReference>
<gene>
    <name evidence="2" type="ORF">CZ674_04210</name>
</gene>
<organism evidence="2 3">
    <name type="scientific">Agrococcus casei LMG 22410</name>
    <dbReference type="NCBI Taxonomy" id="1255656"/>
    <lineage>
        <taxon>Bacteria</taxon>
        <taxon>Bacillati</taxon>
        <taxon>Actinomycetota</taxon>
        <taxon>Actinomycetes</taxon>
        <taxon>Micrococcales</taxon>
        <taxon>Microbacteriaceae</taxon>
        <taxon>Agrococcus</taxon>
    </lineage>
</organism>
<keyword evidence="1" id="KW-0472">Membrane</keyword>
<evidence type="ECO:0000256" key="1">
    <source>
        <dbReference type="SAM" id="Phobius"/>
    </source>
</evidence>
<keyword evidence="1" id="KW-0812">Transmembrane</keyword>
<proteinExistence type="predicted"/>
<feature type="transmembrane region" description="Helical" evidence="1">
    <location>
        <begin position="34"/>
        <end position="55"/>
    </location>
</feature>
<dbReference type="AlphaFoldDB" id="A0A1R4FED4"/>
<accession>A0A1R4FED4</accession>
<dbReference type="Proteomes" id="UP000195787">
    <property type="component" value="Unassembled WGS sequence"/>
</dbReference>
<reference evidence="2 3" key="1">
    <citation type="submission" date="2017-02" db="EMBL/GenBank/DDBJ databases">
        <authorList>
            <person name="Peterson S.W."/>
        </authorList>
    </citation>
    <scope>NUCLEOTIDE SEQUENCE [LARGE SCALE GENOMIC DNA]</scope>
    <source>
        <strain evidence="2 3">LMG 22410</strain>
    </source>
</reference>
<evidence type="ECO:0000313" key="2">
    <source>
        <dbReference type="EMBL" id="SJM54268.1"/>
    </source>
</evidence>
<evidence type="ECO:0000313" key="3">
    <source>
        <dbReference type="Proteomes" id="UP000195787"/>
    </source>
</evidence>